<dbReference type="PANTHER" id="PTHR30055">
    <property type="entry name" value="HTH-TYPE TRANSCRIPTIONAL REGULATOR RUTR"/>
    <property type="match status" value="1"/>
</dbReference>
<proteinExistence type="predicted"/>
<evidence type="ECO:0000256" key="4">
    <source>
        <dbReference type="PROSITE-ProRule" id="PRU00335"/>
    </source>
</evidence>
<dbReference type="EMBL" id="CP023778">
    <property type="protein sequence ID" value="ATL71988.1"/>
    <property type="molecule type" value="Genomic_DNA"/>
</dbReference>
<dbReference type="GO" id="GO:0045892">
    <property type="term" value="P:negative regulation of DNA-templated transcription"/>
    <property type="evidence" value="ECO:0007669"/>
    <property type="project" value="InterPro"/>
</dbReference>
<dbReference type="Pfam" id="PF00440">
    <property type="entry name" value="TetR_N"/>
    <property type="match status" value="1"/>
</dbReference>
<gene>
    <name evidence="6" type="ORF">CRH09_21450</name>
</gene>
<name>A0A291RXK6_9NOCA</name>
<evidence type="ECO:0000313" key="6">
    <source>
        <dbReference type="EMBL" id="ATL71988.1"/>
    </source>
</evidence>
<sequence>MRPERAARGPKPAHSRDEIAAACVRVADAEGLDAVSMRRVAAELGTGTTSLYRYVTAKDDLLDLMVDQVLGSVPLPLPTHHWRKDLGLLASWKRELILDHPWMASLSGRPAVGPHGLALQERGLRAVEGWGLSIDEMIIIVESLDAYVQGYAVRELAERAATQRSGQDLDAWMAAHDTYAREVMASGRFPLVTRAWLDAAEPHAADRAERGFRHGLDRLLDGYAASMRQARDRPGR</sequence>
<dbReference type="GO" id="GO:0003700">
    <property type="term" value="F:DNA-binding transcription factor activity"/>
    <property type="evidence" value="ECO:0007669"/>
    <property type="project" value="TreeGrafter"/>
</dbReference>
<dbReference type="InterPro" id="IPR009057">
    <property type="entry name" value="Homeodomain-like_sf"/>
</dbReference>
<feature type="DNA-binding region" description="H-T-H motif" evidence="4">
    <location>
        <begin position="36"/>
        <end position="55"/>
    </location>
</feature>
<feature type="domain" description="HTH tetR-type" evidence="5">
    <location>
        <begin position="13"/>
        <end position="73"/>
    </location>
</feature>
<evidence type="ECO:0000256" key="1">
    <source>
        <dbReference type="ARBA" id="ARBA00023015"/>
    </source>
</evidence>
<dbReference type="PROSITE" id="PS50977">
    <property type="entry name" value="HTH_TETR_2"/>
    <property type="match status" value="1"/>
</dbReference>
<keyword evidence="2 4" id="KW-0238">DNA-binding</keyword>
<dbReference type="Pfam" id="PF02909">
    <property type="entry name" value="TetR_C_1"/>
    <property type="match status" value="1"/>
</dbReference>
<organism evidence="6 7">
    <name type="scientific">Nocardia terpenica</name>
    <dbReference type="NCBI Taxonomy" id="455432"/>
    <lineage>
        <taxon>Bacteria</taxon>
        <taxon>Bacillati</taxon>
        <taxon>Actinomycetota</taxon>
        <taxon>Actinomycetes</taxon>
        <taxon>Mycobacteriales</taxon>
        <taxon>Nocardiaceae</taxon>
        <taxon>Nocardia</taxon>
    </lineage>
</organism>
<dbReference type="InterPro" id="IPR004111">
    <property type="entry name" value="Repressor_TetR_C"/>
</dbReference>
<protein>
    <recommendedName>
        <fullName evidence="5">HTH tetR-type domain-containing protein</fullName>
    </recommendedName>
</protein>
<keyword evidence="1" id="KW-0805">Transcription regulation</keyword>
<dbReference type="SUPFAM" id="SSF48498">
    <property type="entry name" value="Tetracyclin repressor-like, C-terminal domain"/>
    <property type="match status" value="1"/>
</dbReference>
<dbReference type="SUPFAM" id="SSF46689">
    <property type="entry name" value="Homeodomain-like"/>
    <property type="match status" value="1"/>
</dbReference>
<evidence type="ECO:0000256" key="3">
    <source>
        <dbReference type="ARBA" id="ARBA00023163"/>
    </source>
</evidence>
<dbReference type="Proteomes" id="UP000221961">
    <property type="component" value="Chromosome"/>
</dbReference>
<evidence type="ECO:0000259" key="5">
    <source>
        <dbReference type="PROSITE" id="PS50977"/>
    </source>
</evidence>
<evidence type="ECO:0000313" key="7">
    <source>
        <dbReference type="Proteomes" id="UP000221961"/>
    </source>
</evidence>
<dbReference type="PANTHER" id="PTHR30055:SF151">
    <property type="entry name" value="TRANSCRIPTIONAL REGULATORY PROTEIN"/>
    <property type="match status" value="1"/>
</dbReference>
<dbReference type="KEGG" id="ntp:CRH09_21450"/>
<reference evidence="6 7" key="1">
    <citation type="submission" date="2017-10" db="EMBL/GenBank/DDBJ databases">
        <title>Comparative genomics between pathogenic Norcardia.</title>
        <authorList>
            <person name="Zeng L."/>
        </authorList>
    </citation>
    <scope>NUCLEOTIDE SEQUENCE [LARGE SCALE GENOMIC DNA]</scope>
    <source>
        <strain evidence="6 7">NC_YFY_NT001</strain>
    </source>
</reference>
<dbReference type="AlphaFoldDB" id="A0A291RXK6"/>
<dbReference type="GO" id="GO:0000976">
    <property type="term" value="F:transcription cis-regulatory region binding"/>
    <property type="evidence" value="ECO:0007669"/>
    <property type="project" value="TreeGrafter"/>
</dbReference>
<accession>A0A291RXK6</accession>
<dbReference type="InterPro" id="IPR036271">
    <property type="entry name" value="Tet_transcr_reg_TetR-rel_C_sf"/>
</dbReference>
<dbReference type="InterPro" id="IPR001647">
    <property type="entry name" value="HTH_TetR"/>
</dbReference>
<evidence type="ECO:0000256" key="2">
    <source>
        <dbReference type="ARBA" id="ARBA00023125"/>
    </source>
</evidence>
<keyword evidence="3" id="KW-0804">Transcription</keyword>
<dbReference type="Gene3D" id="1.10.10.60">
    <property type="entry name" value="Homeodomain-like"/>
    <property type="match status" value="1"/>
</dbReference>
<dbReference type="InterPro" id="IPR050109">
    <property type="entry name" value="HTH-type_TetR-like_transc_reg"/>
</dbReference>
<dbReference type="Gene3D" id="1.10.357.10">
    <property type="entry name" value="Tetracycline Repressor, domain 2"/>
    <property type="match status" value="1"/>
</dbReference>